<evidence type="ECO:0000256" key="2">
    <source>
        <dbReference type="SAM" id="Phobius"/>
    </source>
</evidence>
<evidence type="ECO:0000256" key="1">
    <source>
        <dbReference type="SAM" id="MobiDB-lite"/>
    </source>
</evidence>
<protein>
    <submittedName>
        <fullName evidence="3">Cbb3-type cytochrome oxidase assembly protein CcoS</fullName>
    </submittedName>
</protein>
<feature type="transmembrane region" description="Helical" evidence="2">
    <location>
        <begin position="6"/>
        <end position="27"/>
    </location>
</feature>
<keyword evidence="2" id="KW-1133">Transmembrane helix</keyword>
<keyword evidence="2" id="KW-0472">Membrane</keyword>
<evidence type="ECO:0000313" key="3">
    <source>
        <dbReference type="EMBL" id="QWV92294.1"/>
    </source>
</evidence>
<accession>A0ABX8J412</accession>
<dbReference type="RefSeq" id="WP_216799108.1">
    <property type="nucleotide sequence ID" value="NZ_CP076723.1"/>
</dbReference>
<dbReference type="EMBL" id="CP076723">
    <property type="protein sequence ID" value="QWV92294.1"/>
    <property type="molecule type" value="Genomic_DNA"/>
</dbReference>
<sequence length="92" mass="10352">MNNSLFALIGLSFFLGCGCWLFFLWGVQKGEFSDMERPKHRMLDDDEPAPTSRVETPPLPHPDSDTHDLTLSNRGAETQEDARAAVRAVPHR</sequence>
<dbReference type="InterPro" id="IPR004714">
    <property type="entry name" value="Cyt_oxidase_maturation_cbb3"/>
</dbReference>
<dbReference type="Proteomes" id="UP000683557">
    <property type="component" value="Chromosome"/>
</dbReference>
<evidence type="ECO:0000313" key="4">
    <source>
        <dbReference type="Proteomes" id="UP000683557"/>
    </source>
</evidence>
<reference evidence="3 4" key="1">
    <citation type="submission" date="2021-06" db="EMBL/GenBank/DDBJ databases">
        <title>Gemonas diversity in paddy soil.</title>
        <authorList>
            <person name="Liu G."/>
        </authorList>
    </citation>
    <scope>NUCLEOTIDE SEQUENCE [LARGE SCALE GENOMIC DNA]</scope>
    <source>
        <strain evidence="3 4">RG10</strain>
    </source>
</reference>
<dbReference type="NCBIfam" id="TIGR00847">
    <property type="entry name" value="ccoS"/>
    <property type="match status" value="1"/>
</dbReference>
<keyword evidence="4" id="KW-1185">Reference proteome</keyword>
<feature type="region of interest" description="Disordered" evidence="1">
    <location>
        <begin position="35"/>
        <end position="92"/>
    </location>
</feature>
<proteinExistence type="predicted"/>
<keyword evidence="2" id="KW-0812">Transmembrane</keyword>
<gene>
    <name evidence="3" type="primary">ccoS</name>
    <name evidence="3" type="ORF">KP004_13865</name>
</gene>
<name>A0ABX8J412_9BACT</name>
<organism evidence="3 4">
    <name type="scientific">Geomonas oryzisoli</name>
    <dbReference type="NCBI Taxonomy" id="2847992"/>
    <lineage>
        <taxon>Bacteria</taxon>
        <taxon>Pseudomonadati</taxon>
        <taxon>Thermodesulfobacteriota</taxon>
        <taxon>Desulfuromonadia</taxon>
        <taxon>Geobacterales</taxon>
        <taxon>Geobacteraceae</taxon>
        <taxon>Geomonas</taxon>
    </lineage>
</organism>
<dbReference type="Pfam" id="PF03597">
    <property type="entry name" value="FixS"/>
    <property type="match status" value="1"/>
</dbReference>